<accession>A0ABW2PNL7</accession>
<feature type="transmembrane region" description="Helical" evidence="1">
    <location>
        <begin position="6"/>
        <end position="24"/>
    </location>
</feature>
<dbReference type="Proteomes" id="UP001596439">
    <property type="component" value="Unassembled WGS sequence"/>
</dbReference>
<evidence type="ECO:0000313" key="3">
    <source>
        <dbReference type="Proteomes" id="UP001596439"/>
    </source>
</evidence>
<dbReference type="RefSeq" id="WP_214787737.1">
    <property type="nucleotide sequence ID" value="NZ_JANIEL010000039.1"/>
</dbReference>
<keyword evidence="1" id="KW-0472">Membrane</keyword>
<gene>
    <name evidence="2" type="ORF">ACFQO8_05840</name>
</gene>
<evidence type="ECO:0000256" key="1">
    <source>
        <dbReference type="SAM" id="Phobius"/>
    </source>
</evidence>
<comment type="caution">
    <text evidence="2">The sequence shown here is derived from an EMBL/GenBank/DDBJ whole genome shotgun (WGS) entry which is preliminary data.</text>
</comment>
<protein>
    <submittedName>
        <fullName evidence="2">Uncharacterized protein</fullName>
    </submittedName>
</protein>
<sequence>MKDTLNGIILVGMLLVGMFAFYLAGEMRGEPAAVEPVVTSERTIEEEVAYVQAESLEAQIMAEREEHNERKTKWYAAE</sequence>
<evidence type="ECO:0000313" key="2">
    <source>
        <dbReference type="EMBL" id="MFC7389660.1"/>
    </source>
</evidence>
<keyword evidence="3" id="KW-1185">Reference proteome</keyword>
<keyword evidence="1" id="KW-1133">Transmembrane helix</keyword>
<dbReference type="EMBL" id="JBHTCE010000001">
    <property type="protein sequence ID" value="MFC7389660.1"/>
    <property type="molecule type" value="Genomic_DNA"/>
</dbReference>
<organism evidence="2 3">
    <name type="scientific">Exiguobacterium aestuarii</name>
    <dbReference type="NCBI Taxonomy" id="273527"/>
    <lineage>
        <taxon>Bacteria</taxon>
        <taxon>Bacillati</taxon>
        <taxon>Bacillota</taxon>
        <taxon>Bacilli</taxon>
        <taxon>Bacillales</taxon>
        <taxon>Bacillales Family XII. Incertae Sedis</taxon>
        <taxon>Exiguobacterium</taxon>
    </lineage>
</organism>
<proteinExistence type="predicted"/>
<reference evidence="3" key="1">
    <citation type="journal article" date="2019" name="Int. J. Syst. Evol. Microbiol.">
        <title>The Global Catalogue of Microorganisms (GCM) 10K type strain sequencing project: providing services to taxonomists for standard genome sequencing and annotation.</title>
        <authorList>
            <consortium name="The Broad Institute Genomics Platform"/>
            <consortium name="The Broad Institute Genome Sequencing Center for Infectious Disease"/>
            <person name="Wu L."/>
            <person name="Ma J."/>
        </authorList>
    </citation>
    <scope>NUCLEOTIDE SEQUENCE [LARGE SCALE GENOMIC DNA]</scope>
    <source>
        <strain evidence="3">CCUG 55590</strain>
    </source>
</reference>
<keyword evidence="1" id="KW-0812">Transmembrane</keyword>
<name>A0ABW2PNL7_9BACL</name>